<name>A0A6A5ZSW6_9PLEO</name>
<proteinExistence type="predicted"/>
<dbReference type="AlphaFoldDB" id="A0A6A5ZSW6"/>
<dbReference type="Proteomes" id="UP000799770">
    <property type="component" value="Unassembled WGS sequence"/>
</dbReference>
<evidence type="ECO:0000256" key="6">
    <source>
        <dbReference type="SAM" id="Phobius"/>
    </source>
</evidence>
<dbReference type="GO" id="GO:0005506">
    <property type="term" value="F:iron ion binding"/>
    <property type="evidence" value="ECO:0007669"/>
    <property type="project" value="InterPro"/>
</dbReference>
<dbReference type="InterPro" id="IPR050307">
    <property type="entry name" value="Sterol_Desaturase_Related"/>
</dbReference>
<evidence type="ECO:0000256" key="1">
    <source>
        <dbReference type="ARBA" id="ARBA00004370"/>
    </source>
</evidence>
<keyword evidence="2 6" id="KW-0812">Transmembrane</keyword>
<evidence type="ECO:0000313" key="8">
    <source>
        <dbReference type="EMBL" id="KAF2121388.1"/>
    </source>
</evidence>
<feature type="domain" description="Fatty acid hydroxylase" evidence="7">
    <location>
        <begin position="160"/>
        <end position="293"/>
    </location>
</feature>
<evidence type="ECO:0000256" key="3">
    <source>
        <dbReference type="ARBA" id="ARBA00022989"/>
    </source>
</evidence>
<dbReference type="PANTHER" id="PTHR11863">
    <property type="entry name" value="STEROL DESATURASE"/>
    <property type="match status" value="1"/>
</dbReference>
<gene>
    <name evidence="8" type="ORF">BDV96DRAFT_640781</name>
</gene>
<dbReference type="GO" id="GO:0008610">
    <property type="term" value="P:lipid biosynthetic process"/>
    <property type="evidence" value="ECO:0007669"/>
    <property type="project" value="InterPro"/>
</dbReference>
<keyword evidence="4 6" id="KW-0472">Membrane</keyword>
<feature type="transmembrane region" description="Helical" evidence="6">
    <location>
        <begin position="221"/>
        <end position="242"/>
    </location>
</feature>
<feature type="transmembrane region" description="Helical" evidence="6">
    <location>
        <begin position="12"/>
        <end position="35"/>
    </location>
</feature>
<comment type="subcellular location">
    <subcellularLocation>
        <location evidence="1">Membrane</location>
    </subcellularLocation>
</comment>
<keyword evidence="3 6" id="KW-1133">Transmembrane helix</keyword>
<feature type="compositionally biased region" description="Basic and acidic residues" evidence="5">
    <location>
        <begin position="308"/>
        <end position="318"/>
    </location>
</feature>
<dbReference type="EMBL" id="ML977312">
    <property type="protein sequence ID" value="KAF2121388.1"/>
    <property type="molecule type" value="Genomic_DNA"/>
</dbReference>
<evidence type="ECO:0000256" key="5">
    <source>
        <dbReference type="SAM" id="MobiDB-lite"/>
    </source>
</evidence>
<feature type="region of interest" description="Disordered" evidence="5">
    <location>
        <begin position="308"/>
        <end position="345"/>
    </location>
</feature>
<sequence length="345" mass="38556">MASYLGPITLPIASLFAIPMLSSWSTSLNLVFFSLTWTTIALTYSPLQLEFFAPLLLRITCYLLPSALFLLIDTLVPSLAVELKAQGELALPSRQKGGARKVRRVVAWSVVNTLLAVALQAGIEWLVTDVLKMRSLLKVKGSAWSLNHLPNPWSLVKHAIIGLVSRNILVYYIHTHLLHSPNGGALAQWHQSWHHSIQVPYSFVAAYDHPACYLVYRFLPLYLPAIAFRFHIMTYSLLLALFSLEELFIYSGYDVLPSTIMLRGMARRCDAHMMSQGEGNFGPLGVLDWMHGTTLGADVVDDLREEMDKHDVQERSGKAIEQAGDKANGMAAKLKNKGRRRKSAR</sequence>
<organism evidence="8 9">
    <name type="scientific">Lophiotrema nucula</name>
    <dbReference type="NCBI Taxonomy" id="690887"/>
    <lineage>
        <taxon>Eukaryota</taxon>
        <taxon>Fungi</taxon>
        <taxon>Dikarya</taxon>
        <taxon>Ascomycota</taxon>
        <taxon>Pezizomycotina</taxon>
        <taxon>Dothideomycetes</taxon>
        <taxon>Pleosporomycetidae</taxon>
        <taxon>Pleosporales</taxon>
        <taxon>Lophiotremataceae</taxon>
        <taxon>Lophiotrema</taxon>
    </lineage>
</organism>
<dbReference type="Pfam" id="PF04116">
    <property type="entry name" value="FA_hydroxylase"/>
    <property type="match status" value="1"/>
</dbReference>
<feature type="transmembrane region" description="Helical" evidence="6">
    <location>
        <begin position="55"/>
        <end position="76"/>
    </location>
</feature>
<accession>A0A6A5ZSW6</accession>
<keyword evidence="9" id="KW-1185">Reference proteome</keyword>
<evidence type="ECO:0000313" key="9">
    <source>
        <dbReference type="Proteomes" id="UP000799770"/>
    </source>
</evidence>
<protein>
    <recommendedName>
        <fullName evidence="7">Fatty acid hydroxylase domain-containing protein</fullName>
    </recommendedName>
</protein>
<feature type="transmembrane region" description="Helical" evidence="6">
    <location>
        <begin position="248"/>
        <end position="266"/>
    </location>
</feature>
<dbReference type="InterPro" id="IPR006694">
    <property type="entry name" value="Fatty_acid_hydroxylase"/>
</dbReference>
<dbReference type="GO" id="GO:0016491">
    <property type="term" value="F:oxidoreductase activity"/>
    <property type="evidence" value="ECO:0007669"/>
    <property type="project" value="InterPro"/>
</dbReference>
<dbReference type="GO" id="GO:0016020">
    <property type="term" value="C:membrane"/>
    <property type="evidence" value="ECO:0007669"/>
    <property type="project" value="UniProtKB-SubCell"/>
</dbReference>
<evidence type="ECO:0000256" key="2">
    <source>
        <dbReference type="ARBA" id="ARBA00022692"/>
    </source>
</evidence>
<feature type="transmembrane region" description="Helical" evidence="6">
    <location>
        <begin position="105"/>
        <end position="127"/>
    </location>
</feature>
<evidence type="ECO:0000259" key="7">
    <source>
        <dbReference type="Pfam" id="PF04116"/>
    </source>
</evidence>
<dbReference type="OrthoDB" id="408954at2759"/>
<reference evidence="8" key="1">
    <citation type="journal article" date="2020" name="Stud. Mycol.">
        <title>101 Dothideomycetes genomes: a test case for predicting lifestyles and emergence of pathogens.</title>
        <authorList>
            <person name="Haridas S."/>
            <person name="Albert R."/>
            <person name="Binder M."/>
            <person name="Bloem J."/>
            <person name="Labutti K."/>
            <person name="Salamov A."/>
            <person name="Andreopoulos B."/>
            <person name="Baker S."/>
            <person name="Barry K."/>
            <person name="Bills G."/>
            <person name="Bluhm B."/>
            <person name="Cannon C."/>
            <person name="Castanera R."/>
            <person name="Culley D."/>
            <person name="Daum C."/>
            <person name="Ezra D."/>
            <person name="Gonzalez J."/>
            <person name="Henrissat B."/>
            <person name="Kuo A."/>
            <person name="Liang C."/>
            <person name="Lipzen A."/>
            <person name="Lutzoni F."/>
            <person name="Magnuson J."/>
            <person name="Mondo S."/>
            <person name="Nolan M."/>
            <person name="Ohm R."/>
            <person name="Pangilinan J."/>
            <person name="Park H.-J."/>
            <person name="Ramirez L."/>
            <person name="Alfaro M."/>
            <person name="Sun H."/>
            <person name="Tritt A."/>
            <person name="Yoshinaga Y."/>
            <person name="Zwiers L.-H."/>
            <person name="Turgeon B."/>
            <person name="Goodwin S."/>
            <person name="Spatafora J."/>
            <person name="Crous P."/>
            <person name="Grigoriev I."/>
        </authorList>
    </citation>
    <scope>NUCLEOTIDE SEQUENCE</scope>
    <source>
        <strain evidence="8">CBS 627.86</strain>
    </source>
</reference>
<evidence type="ECO:0000256" key="4">
    <source>
        <dbReference type="ARBA" id="ARBA00023136"/>
    </source>
</evidence>
<feature type="compositionally biased region" description="Basic residues" evidence="5">
    <location>
        <begin position="334"/>
        <end position="345"/>
    </location>
</feature>